<keyword evidence="1" id="KW-0812">Transmembrane</keyword>
<dbReference type="CDD" id="cd21809">
    <property type="entry name" value="ABC-2_lan_permease-like"/>
    <property type="match status" value="1"/>
</dbReference>
<feature type="transmembrane region" description="Helical" evidence="1">
    <location>
        <begin position="176"/>
        <end position="195"/>
    </location>
</feature>
<dbReference type="Pfam" id="PF12730">
    <property type="entry name" value="ABC2_membrane_4"/>
    <property type="match status" value="1"/>
</dbReference>
<keyword evidence="1" id="KW-1133">Transmembrane helix</keyword>
<reference evidence="2" key="1">
    <citation type="journal article" date="2021" name="PeerJ">
        <title>Extensive microbial diversity within the chicken gut microbiome revealed by metagenomics and culture.</title>
        <authorList>
            <person name="Gilroy R."/>
            <person name="Ravi A."/>
            <person name="Getino M."/>
            <person name="Pursley I."/>
            <person name="Horton D.L."/>
            <person name="Alikhan N.F."/>
            <person name="Baker D."/>
            <person name="Gharbi K."/>
            <person name="Hall N."/>
            <person name="Watson M."/>
            <person name="Adriaenssens E.M."/>
            <person name="Foster-Nyarko E."/>
            <person name="Jarju S."/>
            <person name="Secka A."/>
            <person name="Antonio M."/>
            <person name="Oren A."/>
            <person name="Chaudhuri R.R."/>
            <person name="La Ragione R."/>
            <person name="Hildebrand F."/>
            <person name="Pallen M.J."/>
        </authorList>
    </citation>
    <scope>NUCLEOTIDE SEQUENCE</scope>
    <source>
        <strain evidence="2">ChiSxjej3B15-24422</strain>
    </source>
</reference>
<organism evidence="2 3">
    <name type="scientific">Candidatus Eisenbergiella pullistercoris</name>
    <dbReference type="NCBI Taxonomy" id="2838555"/>
    <lineage>
        <taxon>Bacteria</taxon>
        <taxon>Bacillati</taxon>
        <taxon>Bacillota</taxon>
        <taxon>Clostridia</taxon>
        <taxon>Lachnospirales</taxon>
        <taxon>Lachnospiraceae</taxon>
        <taxon>Eisenbergiella</taxon>
    </lineage>
</organism>
<evidence type="ECO:0000313" key="2">
    <source>
        <dbReference type="EMBL" id="HIY59336.1"/>
    </source>
</evidence>
<feature type="transmembrane region" description="Helical" evidence="1">
    <location>
        <begin position="144"/>
        <end position="164"/>
    </location>
</feature>
<feature type="transmembrane region" description="Helical" evidence="1">
    <location>
        <begin position="57"/>
        <end position="80"/>
    </location>
</feature>
<keyword evidence="1" id="KW-0472">Membrane</keyword>
<comment type="caution">
    <text evidence="2">The sequence shown here is derived from an EMBL/GenBank/DDBJ whole genome shotgun (WGS) entry which is preliminary data.</text>
</comment>
<feature type="transmembrane region" description="Helical" evidence="1">
    <location>
        <begin position="111"/>
        <end position="132"/>
    </location>
</feature>
<evidence type="ECO:0000256" key="1">
    <source>
        <dbReference type="SAM" id="Phobius"/>
    </source>
</evidence>
<reference evidence="2" key="2">
    <citation type="submission" date="2021-04" db="EMBL/GenBank/DDBJ databases">
        <authorList>
            <person name="Gilroy R."/>
        </authorList>
    </citation>
    <scope>NUCLEOTIDE SEQUENCE</scope>
    <source>
        <strain evidence="2">ChiSxjej3B15-24422</strain>
    </source>
</reference>
<proteinExistence type="predicted"/>
<protein>
    <submittedName>
        <fullName evidence="2">ABC transporter permease</fullName>
    </submittedName>
</protein>
<name>A0A9D2C6F9_9FIRM</name>
<evidence type="ECO:0000313" key="3">
    <source>
        <dbReference type="Proteomes" id="UP000824007"/>
    </source>
</evidence>
<dbReference type="Proteomes" id="UP000824007">
    <property type="component" value="Unassembled WGS sequence"/>
</dbReference>
<feature type="transmembrane region" description="Helical" evidence="1">
    <location>
        <begin position="235"/>
        <end position="252"/>
    </location>
</feature>
<dbReference type="EMBL" id="DXDD01000016">
    <property type="protein sequence ID" value="HIY59336.1"/>
    <property type="molecule type" value="Genomic_DNA"/>
</dbReference>
<sequence length="261" mass="30248">MKREAANTGFVSRALRAEIRKTRRRFLWVLPLGVVLLEFLILATNEYAYKPEVAADGYFYLIWGIPIYNTIFLPLALAVMASRVCDAENRGNTWKLLYTMQEKKQLFDVKLLFGGLYALFLTALEALLIPALGQVIPITQAFPVRHYLIFLGVLFVVSWALFLMQQVLSLLIESQLIPLFIGLLGSFVGVFSAFFPMDKVTGFLPWGYYIVGMTFSSWYDEENRISHFYEVPFRWPWFLAFLIVFLILYFVGKRLFLKKEV</sequence>
<gene>
    <name evidence="2" type="ORF">H9831_01435</name>
</gene>
<dbReference type="AlphaFoldDB" id="A0A9D2C6F9"/>
<accession>A0A9D2C6F9</accession>
<feature type="transmembrane region" description="Helical" evidence="1">
    <location>
        <begin position="26"/>
        <end position="45"/>
    </location>
</feature>